<accession>A0A075VEI7</accession>
<keyword evidence="1" id="KW-0472">Membrane</keyword>
<dbReference type="RefSeq" id="WP_040133700.1">
    <property type="nucleotide sequence ID" value="NZ_CP008954.1"/>
</dbReference>
<name>A0A075VEI7_9PSEU</name>
<keyword evidence="3" id="KW-1185">Reference proteome</keyword>
<dbReference type="KEGG" id="aja:AJAP_42790"/>
<keyword evidence="1" id="KW-1133">Transmembrane helix</keyword>
<feature type="transmembrane region" description="Helical" evidence="1">
    <location>
        <begin position="77"/>
        <end position="98"/>
    </location>
</feature>
<dbReference type="EMBL" id="CP008954">
    <property type="protein sequence ID" value="AIG81325.1"/>
    <property type="molecule type" value="Genomic_DNA"/>
</dbReference>
<dbReference type="AlphaFoldDB" id="A0A075VEI7"/>
<sequence length="150" mass="16635">MTLPKIPRLDPDLCDYTRHKTHFLSREYMGIPLFVTVVSGWVVGYAMRGDEVWLQQPGAAPEIFKASGGTTGHARQIVGAIITALLLAEAPVATATLWMHYLIDEHGHEEGAARARAALGVDELYRSAYTRWEIEREVYSDSPPCGCFSD</sequence>
<evidence type="ECO:0000313" key="3">
    <source>
        <dbReference type="Proteomes" id="UP000028492"/>
    </source>
</evidence>
<geneLocation type="plasmid" evidence="2 3">
    <name>pAmyja1</name>
</geneLocation>
<gene>
    <name evidence="2" type="ORF">AJAP_42790</name>
</gene>
<reference evidence="2 3" key="1">
    <citation type="journal article" date="2014" name="J. Biotechnol.">
        <title>Complete genome sequence of the actinobacterium Amycolatopsis japonica MG417-CF17(T) (=DSM 44213T) producing (S,S)-N,N'-ethylenediaminedisuccinic acid.</title>
        <authorList>
            <person name="Stegmann E."/>
            <person name="Albersmeier A."/>
            <person name="Spohn M."/>
            <person name="Gert H."/>
            <person name="Weber T."/>
            <person name="Wohlleben W."/>
            <person name="Kalinowski J."/>
            <person name="Ruckert C."/>
        </authorList>
    </citation>
    <scope>NUCLEOTIDE SEQUENCE [LARGE SCALE GENOMIC DNA]</scope>
    <source>
        <strain evidence="3">MG417-CF17 (DSM 44213)</strain>
        <plasmid evidence="2">pAmyja1</plasmid>
    </source>
</reference>
<dbReference type="Proteomes" id="UP000028492">
    <property type="component" value="Plasmid pAmyja1"/>
</dbReference>
<organism evidence="2 3">
    <name type="scientific">Amycolatopsis japonica</name>
    <dbReference type="NCBI Taxonomy" id="208439"/>
    <lineage>
        <taxon>Bacteria</taxon>
        <taxon>Bacillati</taxon>
        <taxon>Actinomycetota</taxon>
        <taxon>Actinomycetes</taxon>
        <taxon>Pseudonocardiales</taxon>
        <taxon>Pseudonocardiaceae</taxon>
        <taxon>Amycolatopsis</taxon>
        <taxon>Amycolatopsis japonica group</taxon>
    </lineage>
</organism>
<evidence type="ECO:0000256" key="1">
    <source>
        <dbReference type="SAM" id="Phobius"/>
    </source>
</evidence>
<dbReference type="HOGENOM" id="CLU_1802021_0_0_11"/>
<feature type="transmembrane region" description="Helical" evidence="1">
    <location>
        <begin position="28"/>
        <end position="47"/>
    </location>
</feature>
<keyword evidence="1" id="KW-0812">Transmembrane</keyword>
<protein>
    <submittedName>
        <fullName evidence="2">Putative membrane protein</fullName>
    </submittedName>
</protein>
<keyword evidence="2" id="KW-0614">Plasmid</keyword>
<evidence type="ECO:0000313" key="2">
    <source>
        <dbReference type="EMBL" id="AIG81325.1"/>
    </source>
</evidence>
<proteinExistence type="predicted"/>